<feature type="signal peptide" evidence="1">
    <location>
        <begin position="1"/>
        <end position="21"/>
    </location>
</feature>
<evidence type="ECO:0000256" key="1">
    <source>
        <dbReference type="SAM" id="SignalP"/>
    </source>
</evidence>
<feature type="chain" id="PRO_5001761963" evidence="1">
    <location>
        <begin position="22"/>
        <end position="104"/>
    </location>
</feature>
<sequence>MRIIALFCLMMVSLLNFVPCADEQPVPSGIEVTLKVAVQNHENALSADHCSPFCNCTCCATSSIAKIMSLTSTPVKEHQTNTRPYQAGKYIEISMPVWQPPQIA</sequence>
<dbReference type="Pfam" id="PF20365">
    <property type="entry name" value="DUF6660"/>
    <property type="match status" value="1"/>
</dbReference>
<dbReference type="AlphaFoldDB" id="A0A081PLE2"/>
<keyword evidence="1" id="KW-0732">Signal</keyword>
<evidence type="ECO:0000313" key="2">
    <source>
        <dbReference type="EMBL" id="KEQ31515.1"/>
    </source>
</evidence>
<dbReference type="Proteomes" id="UP000028007">
    <property type="component" value="Unassembled WGS sequence"/>
</dbReference>
<protein>
    <submittedName>
        <fullName evidence="2">Uncharacterized protein</fullName>
    </submittedName>
</protein>
<dbReference type="OrthoDB" id="997115at2"/>
<dbReference type="InterPro" id="IPR046601">
    <property type="entry name" value="DUF6660"/>
</dbReference>
<comment type="caution">
    <text evidence="2">The sequence shown here is derived from an EMBL/GenBank/DDBJ whole genome shotgun (WGS) entry which is preliminary data.</text>
</comment>
<gene>
    <name evidence="2" type="ORF">N180_17520</name>
</gene>
<proteinExistence type="predicted"/>
<organism evidence="2 3">
    <name type="scientific">Pedobacter antarcticus 4BY</name>
    <dbReference type="NCBI Taxonomy" id="1358423"/>
    <lineage>
        <taxon>Bacteria</taxon>
        <taxon>Pseudomonadati</taxon>
        <taxon>Bacteroidota</taxon>
        <taxon>Sphingobacteriia</taxon>
        <taxon>Sphingobacteriales</taxon>
        <taxon>Sphingobacteriaceae</taxon>
        <taxon>Pedobacter</taxon>
    </lineage>
</organism>
<evidence type="ECO:0000313" key="3">
    <source>
        <dbReference type="Proteomes" id="UP000028007"/>
    </source>
</evidence>
<reference evidence="2 3" key="1">
    <citation type="journal article" date="1992" name="Int. J. Syst. Bacteriol.">
        <title>Sphingobacterium antarcticus sp. nov. a Psychrotrophic Bacterium from the Soils of Schirmacher Oasis, Antarctica.</title>
        <authorList>
            <person name="Shivaji S."/>
            <person name="Ray M.K."/>
            <person name="Rao N.S."/>
            <person name="Saiserr L."/>
            <person name="Jagannadham M.V."/>
            <person name="Kumar G.S."/>
            <person name="Reddy G."/>
            <person name="Bhargava P.M."/>
        </authorList>
    </citation>
    <scope>NUCLEOTIDE SEQUENCE [LARGE SCALE GENOMIC DNA]</scope>
    <source>
        <strain evidence="2 3">4BY</strain>
    </source>
</reference>
<dbReference type="RefSeq" id="WP_051759522.1">
    <property type="nucleotide sequence ID" value="NZ_JNFF01000014.1"/>
</dbReference>
<name>A0A081PLE2_9SPHI</name>
<accession>A0A081PLE2</accession>
<dbReference type="EMBL" id="JNFF01000014">
    <property type="protein sequence ID" value="KEQ31515.1"/>
    <property type="molecule type" value="Genomic_DNA"/>
</dbReference>
<keyword evidence="3" id="KW-1185">Reference proteome</keyword>